<comment type="caution">
    <text evidence="8">The sequence shown here is derived from an EMBL/GenBank/DDBJ whole genome shotgun (WGS) entry which is preliminary data.</text>
</comment>
<gene>
    <name evidence="8" type="ORF">FGG08_001361</name>
</gene>
<feature type="domain" description="RanBP2-type" evidence="6">
    <location>
        <begin position="330"/>
        <end position="359"/>
    </location>
</feature>
<evidence type="ECO:0000259" key="6">
    <source>
        <dbReference type="PROSITE" id="PS50199"/>
    </source>
</evidence>
<evidence type="ECO:0000313" key="8">
    <source>
        <dbReference type="EMBL" id="KAH0544464.1"/>
    </source>
</evidence>
<keyword evidence="2 4" id="KW-0863">Zinc-finger</keyword>
<proteinExistence type="predicted"/>
<evidence type="ECO:0000313" key="9">
    <source>
        <dbReference type="Proteomes" id="UP000698800"/>
    </source>
</evidence>
<keyword evidence="1" id="KW-0479">Metal-binding</keyword>
<dbReference type="GO" id="GO:0008237">
    <property type="term" value="F:metallopeptidase activity"/>
    <property type="evidence" value="ECO:0007669"/>
    <property type="project" value="TreeGrafter"/>
</dbReference>
<organism evidence="8 9">
    <name type="scientific">Glutinoglossum americanum</name>
    <dbReference type="NCBI Taxonomy" id="1670608"/>
    <lineage>
        <taxon>Eukaryota</taxon>
        <taxon>Fungi</taxon>
        <taxon>Dikarya</taxon>
        <taxon>Ascomycota</taxon>
        <taxon>Pezizomycotina</taxon>
        <taxon>Geoglossomycetes</taxon>
        <taxon>Geoglossales</taxon>
        <taxon>Geoglossaceae</taxon>
        <taxon>Glutinoglossum</taxon>
    </lineage>
</organism>
<dbReference type="Pfam" id="PF08325">
    <property type="entry name" value="WLM"/>
    <property type="match status" value="1"/>
</dbReference>
<reference evidence="8" key="1">
    <citation type="submission" date="2021-03" db="EMBL/GenBank/DDBJ databases">
        <title>Comparative genomics and phylogenomic investigation of the class Geoglossomycetes provide insights into ecological specialization and systematics.</title>
        <authorList>
            <person name="Melie T."/>
            <person name="Pirro S."/>
            <person name="Miller A.N."/>
            <person name="Quandt A."/>
        </authorList>
    </citation>
    <scope>NUCLEOTIDE SEQUENCE</scope>
    <source>
        <strain evidence="8">GBOQ0MN5Z8</strain>
    </source>
</reference>
<name>A0A9P8I735_9PEZI</name>
<dbReference type="PROSITE" id="PS51397">
    <property type="entry name" value="WLM"/>
    <property type="match status" value="1"/>
</dbReference>
<dbReference type="InterPro" id="IPR053000">
    <property type="entry name" value="WSS1-like_metalloprotease"/>
</dbReference>
<sequence length="420" mass="46513">MKNNGALISEYAHLKGFPREAEALKMLQKIASLVRPIMRQRGWTVGLLQEFYPPVAPDGHHLLGRDLDTSIYSIGLNENAGQRISLRLREPFDKTQFLPRETIIETMLHELTHNVHGPHDAKFHALLQHLRDEHETLIRSGYTGEGFLSDGKVLGGRRIPLDEARRRARAAAERRRDLTKGSGQKLGGERINPGRDIREVILDAIERRATVNQGCGMGRNDTKAIGDQATANGFRTQAEEDEANERAIVQAYAELLREEEKKWGDSYIRESPAGNESNEQSPEARAPAGNKQSQDQTGRPISRLVGGASGTKRPLDTGLGAEKIAATEPKKSFWACLICTLENPLEYLTCDACATERPASISRDILSSEVVADKGKRRAKPGENAITPAKITEWMCHKCGTSMDAQWWTCALCGTMKLSS</sequence>
<dbReference type="GO" id="GO:0006281">
    <property type="term" value="P:DNA repair"/>
    <property type="evidence" value="ECO:0007669"/>
    <property type="project" value="TreeGrafter"/>
</dbReference>
<dbReference type="EMBL" id="JAGHQL010000018">
    <property type="protein sequence ID" value="KAH0544464.1"/>
    <property type="molecule type" value="Genomic_DNA"/>
</dbReference>
<dbReference type="OrthoDB" id="261960at2759"/>
<dbReference type="InterPro" id="IPR013536">
    <property type="entry name" value="WLM_dom"/>
</dbReference>
<dbReference type="PROSITE" id="PS50199">
    <property type="entry name" value="ZF_RANBP2_2"/>
    <property type="match status" value="1"/>
</dbReference>
<dbReference type="Gene3D" id="2.30.30.380">
    <property type="entry name" value="Zn-finger domain of Sec23/24"/>
    <property type="match status" value="1"/>
</dbReference>
<evidence type="ECO:0000256" key="2">
    <source>
        <dbReference type="ARBA" id="ARBA00022771"/>
    </source>
</evidence>
<dbReference type="Proteomes" id="UP000698800">
    <property type="component" value="Unassembled WGS sequence"/>
</dbReference>
<dbReference type="InterPro" id="IPR001876">
    <property type="entry name" value="Znf_RanBP2"/>
</dbReference>
<accession>A0A9P8I735</accession>
<dbReference type="PROSITE" id="PS01358">
    <property type="entry name" value="ZF_RANBP2_1"/>
    <property type="match status" value="1"/>
</dbReference>
<feature type="region of interest" description="Disordered" evidence="5">
    <location>
        <begin position="172"/>
        <end position="192"/>
    </location>
</feature>
<evidence type="ECO:0000256" key="1">
    <source>
        <dbReference type="ARBA" id="ARBA00022723"/>
    </source>
</evidence>
<dbReference type="PANTHER" id="PTHR46622:SF1">
    <property type="entry name" value="DNA-DEPENDENT METALLOPROTEASE WSS1"/>
    <property type="match status" value="1"/>
</dbReference>
<feature type="region of interest" description="Disordered" evidence="5">
    <location>
        <begin position="268"/>
        <end position="316"/>
    </location>
</feature>
<feature type="compositionally biased region" description="Polar residues" evidence="5">
    <location>
        <begin position="290"/>
        <end position="299"/>
    </location>
</feature>
<evidence type="ECO:0000256" key="5">
    <source>
        <dbReference type="SAM" id="MobiDB-lite"/>
    </source>
</evidence>
<evidence type="ECO:0000256" key="4">
    <source>
        <dbReference type="PROSITE-ProRule" id="PRU00322"/>
    </source>
</evidence>
<dbReference type="GO" id="GO:0005634">
    <property type="term" value="C:nucleus"/>
    <property type="evidence" value="ECO:0007669"/>
    <property type="project" value="TreeGrafter"/>
</dbReference>
<dbReference type="GO" id="GO:0008270">
    <property type="term" value="F:zinc ion binding"/>
    <property type="evidence" value="ECO:0007669"/>
    <property type="project" value="UniProtKB-KW"/>
</dbReference>
<dbReference type="PANTHER" id="PTHR46622">
    <property type="entry name" value="DNA-DEPENDENT METALLOPROTEASE WSS1"/>
    <property type="match status" value="1"/>
</dbReference>
<keyword evidence="3" id="KW-0862">Zinc</keyword>
<protein>
    <submittedName>
        <fullName evidence="8">Uncharacterized protein</fullName>
    </submittedName>
</protein>
<keyword evidence="9" id="KW-1185">Reference proteome</keyword>
<dbReference type="AlphaFoldDB" id="A0A9P8I735"/>
<feature type="domain" description="WLM" evidence="7">
    <location>
        <begin position="1"/>
        <end position="210"/>
    </location>
</feature>
<evidence type="ECO:0000256" key="3">
    <source>
        <dbReference type="ARBA" id="ARBA00022833"/>
    </source>
</evidence>
<evidence type="ECO:0000259" key="7">
    <source>
        <dbReference type="PROSITE" id="PS51397"/>
    </source>
</evidence>